<dbReference type="InterPro" id="IPR043519">
    <property type="entry name" value="NT_sf"/>
</dbReference>
<organism evidence="1 2">
    <name type="scientific">Paenibacillus anaericanus</name>
    <dbReference type="NCBI Taxonomy" id="170367"/>
    <lineage>
        <taxon>Bacteria</taxon>
        <taxon>Bacillati</taxon>
        <taxon>Bacillota</taxon>
        <taxon>Bacilli</taxon>
        <taxon>Bacillales</taxon>
        <taxon>Paenibacillaceae</taxon>
        <taxon>Paenibacillus</taxon>
    </lineage>
</organism>
<dbReference type="SUPFAM" id="SSF81301">
    <property type="entry name" value="Nucleotidyltransferase"/>
    <property type="match status" value="1"/>
</dbReference>
<dbReference type="Gene3D" id="3.30.460.10">
    <property type="entry name" value="Beta Polymerase, domain 2"/>
    <property type="match status" value="1"/>
</dbReference>
<dbReference type="AlphaFoldDB" id="A0A3S1CBG6"/>
<reference evidence="1 2" key="1">
    <citation type="submission" date="2018-12" db="EMBL/GenBank/DDBJ databases">
        <authorList>
            <person name="Sun L."/>
            <person name="Chen Z."/>
        </authorList>
    </citation>
    <scope>NUCLEOTIDE SEQUENCE [LARGE SCALE GENOMIC DNA]</scope>
    <source>
        <strain evidence="1 2">DSM 15890</strain>
    </source>
</reference>
<comment type="caution">
    <text evidence="1">The sequence shown here is derived from an EMBL/GenBank/DDBJ whole genome shotgun (WGS) entry which is preliminary data.</text>
</comment>
<dbReference type="RefSeq" id="WP_127190667.1">
    <property type="nucleotide sequence ID" value="NZ_RZNY01000002.1"/>
</dbReference>
<dbReference type="OrthoDB" id="383876at2"/>
<evidence type="ECO:0000313" key="2">
    <source>
        <dbReference type="Proteomes" id="UP000279446"/>
    </source>
</evidence>
<evidence type="ECO:0000313" key="1">
    <source>
        <dbReference type="EMBL" id="RUT48246.1"/>
    </source>
</evidence>
<protein>
    <recommendedName>
        <fullName evidence="3">Aminoglycoside 6-adenylyltransferase</fullName>
    </recommendedName>
</protein>
<name>A0A3S1CBG6_9BACL</name>
<sequence length="260" mass="29447">MINKDQLLDRLDAIGQSLSKTEQTLLLLGLGSVGTELNRLDAYSDLDFFVITKPGFKDRFINDLDWLNHVCPLSYQFRNADVGWKIMFEDGIYGEFAVFEESELDHIPCHGGRIVWCEPGYVPQIATLDKPVSSKRPDSLDFPLNEAVTNLYVGLCRYARGEKMSARTFIESYAMGQVIATLHLHKAELPFDLDPYSNDRRVESRFPDFSVHLSEMLQGYDKIPQSALHILAYIESIYPVNTKLSQEIKGLALHLGATLL</sequence>
<dbReference type="Proteomes" id="UP000279446">
    <property type="component" value="Unassembled WGS sequence"/>
</dbReference>
<dbReference type="EMBL" id="RZNY01000002">
    <property type="protein sequence ID" value="RUT48246.1"/>
    <property type="molecule type" value="Genomic_DNA"/>
</dbReference>
<accession>A0A3S1CBG6</accession>
<proteinExistence type="predicted"/>
<evidence type="ECO:0008006" key="3">
    <source>
        <dbReference type="Google" id="ProtNLM"/>
    </source>
</evidence>
<gene>
    <name evidence="1" type="ORF">EJP82_03705</name>
</gene>
<keyword evidence="2" id="KW-1185">Reference proteome</keyword>